<name>A0A5C6C0M5_9BACT</name>
<evidence type="ECO:0000313" key="2">
    <source>
        <dbReference type="Proteomes" id="UP000319908"/>
    </source>
</evidence>
<accession>A0A5C6C0M5</accession>
<evidence type="ECO:0000313" key="1">
    <source>
        <dbReference type="EMBL" id="TWU16419.1"/>
    </source>
</evidence>
<dbReference type="EMBL" id="SJPU01000002">
    <property type="protein sequence ID" value="TWU16419.1"/>
    <property type="molecule type" value="Genomic_DNA"/>
</dbReference>
<keyword evidence="2" id="KW-1185">Reference proteome</keyword>
<gene>
    <name evidence="1" type="ORF">Poly21_36240</name>
</gene>
<organism evidence="1 2">
    <name type="scientific">Allorhodopirellula heiligendammensis</name>
    <dbReference type="NCBI Taxonomy" id="2714739"/>
    <lineage>
        <taxon>Bacteria</taxon>
        <taxon>Pseudomonadati</taxon>
        <taxon>Planctomycetota</taxon>
        <taxon>Planctomycetia</taxon>
        <taxon>Pirellulales</taxon>
        <taxon>Pirellulaceae</taxon>
        <taxon>Allorhodopirellula</taxon>
    </lineage>
</organism>
<comment type="caution">
    <text evidence="1">The sequence shown here is derived from an EMBL/GenBank/DDBJ whole genome shotgun (WGS) entry which is preliminary data.</text>
</comment>
<proteinExistence type="predicted"/>
<dbReference type="Proteomes" id="UP000319908">
    <property type="component" value="Unassembled WGS sequence"/>
</dbReference>
<dbReference type="AlphaFoldDB" id="A0A5C6C0M5"/>
<sequence length="728" mass="79251">MPETQPHRISRLATVYTVAIVMTNRSPPIARVTRVTTELPVPRCARWRVAAAIFVFITGCLWLAPPRLHAGLTGENVALIVNASSIDSLTIANHYAALRHIPSHNIIFLDDVPGGLSVSLDAFRDRILKPVLESINSRRIAPQISVIAYSAGFPTSVDITSLTKRLEDNEQEKYRRPTASINSLTFFYRWVLSDSPDCLGWGANLYARGTFDRHFTNPFAGEKGNQFDAAAQASRAERFKEAAEGFETLANEFPTLCPLPILAAENWLRSGDEEKSLTQIRLAIRNGWINRRYLIETEPLSQLFGADVDMPADRRGLLDRLQDVPCAMQGPIAFSAINGWTSDGHAVSQDQGGMPYLLSCMLAVVHEHGSSLQHATASLDRAATSDRTYPDATFGFSKTKDVRSTTRFPVTPDALAWLLARDQKVEIFASTLPTSAKPYIGLMLGAATLPLSGRKWSFAPGAIAENLTSFGAVFQNASQTKLTALLDAGAAISSGTVTEPYALPPKFPTAMTYPYYAEGVTAIEAIYLTVQSPFQLLVVGDPLCQPFARASNDFVRCEAIAATSTHPSSLQITWQPLPDTPVSTATTAMELYLNGKLAGRLRPTPNIQINLPPETHGVVDTRVVLIGAHPTQPRISTRAEIVVGEESQLPQLKQVAADNPDDIAISIDSENAERVDVMHLGRVVGTIQNSSGRITLTSQQIGRGPVHLQAIATQSGRAVLSRSLKIDW</sequence>
<protein>
    <submittedName>
        <fullName evidence="1">Uncharacterized protein</fullName>
    </submittedName>
</protein>
<reference evidence="1 2" key="1">
    <citation type="journal article" date="2020" name="Antonie Van Leeuwenhoek">
        <title>Rhodopirellula heiligendammensis sp. nov., Rhodopirellula pilleata sp. nov., and Rhodopirellula solitaria sp. nov. isolated from natural or artificial marine surfaces in Northern Germany and California, USA, and emended description of the genus Rhodopirellula.</title>
        <authorList>
            <person name="Kallscheuer N."/>
            <person name="Wiegand S."/>
            <person name="Jogler M."/>
            <person name="Boedeker C."/>
            <person name="Peeters S.H."/>
            <person name="Rast P."/>
            <person name="Heuer A."/>
            <person name="Jetten M.S.M."/>
            <person name="Rohde M."/>
            <person name="Jogler C."/>
        </authorList>
    </citation>
    <scope>NUCLEOTIDE SEQUENCE [LARGE SCALE GENOMIC DNA]</scope>
    <source>
        <strain evidence="1 2">Poly21</strain>
    </source>
</reference>